<evidence type="ECO:0000313" key="2">
    <source>
        <dbReference type="EMBL" id="CAE0467400.1"/>
    </source>
</evidence>
<dbReference type="PANTHER" id="PTHR23092">
    <property type="entry name" value="POLY(A) RNA POLYMERASE"/>
    <property type="match status" value="1"/>
</dbReference>
<feature type="compositionally biased region" description="Basic residues" evidence="1">
    <location>
        <begin position="821"/>
        <end position="833"/>
    </location>
</feature>
<dbReference type="GO" id="GO:0043634">
    <property type="term" value="P:polyadenylation-dependent ncRNA catabolic process"/>
    <property type="evidence" value="ECO:0007669"/>
    <property type="project" value="TreeGrafter"/>
</dbReference>
<dbReference type="Gene3D" id="3.30.460.10">
    <property type="entry name" value="Beta Polymerase, domain 2"/>
    <property type="match status" value="1"/>
</dbReference>
<feature type="compositionally biased region" description="Polar residues" evidence="1">
    <location>
        <begin position="506"/>
        <end position="515"/>
    </location>
</feature>
<feature type="compositionally biased region" description="Basic and acidic residues" evidence="1">
    <location>
        <begin position="366"/>
        <end position="386"/>
    </location>
</feature>
<feature type="compositionally biased region" description="Gly residues" evidence="1">
    <location>
        <begin position="75"/>
        <end position="86"/>
    </location>
</feature>
<protein>
    <recommendedName>
        <fullName evidence="3">Polymerase nucleotidyl transferase domain-containing protein</fullName>
    </recommendedName>
</protein>
<feature type="region of interest" description="Disordered" evidence="1">
    <location>
        <begin position="1"/>
        <end position="36"/>
    </location>
</feature>
<feature type="region of interest" description="Disordered" evidence="1">
    <location>
        <begin position="793"/>
        <end position="890"/>
    </location>
</feature>
<reference evidence="2" key="1">
    <citation type="submission" date="2021-01" db="EMBL/GenBank/DDBJ databases">
        <authorList>
            <person name="Corre E."/>
            <person name="Pelletier E."/>
            <person name="Niang G."/>
            <person name="Scheremetjew M."/>
            <person name="Finn R."/>
            <person name="Kale V."/>
            <person name="Holt S."/>
            <person name="Cochrane G."/>
            <person name="Meng A."/>
            <person name="Brown T."/>
            <person name="Cohen L."/>
        </authorList>
    </citation>
    <scope>NUCLEOTIDE SEQUENCE</scope>
    <source>
        <strain evidence="2">MM31A-1</strain>
    </source>
</reference>
<feature type="region of interest" description="Disordered" evidence="1">
    <location>
        <begin position="294"/>
        <end position="321"/>
    </location>
</feature>
<dbReference type="EMBL" id="HBIO01015886">
    <property type="protein sequence ID" value="CAE0467400.1"/>
    <property type="molecule type" value="Transcribed_RNA"/>
</dbReference>
<dbReference type="GO" id="GO:0005730">
    <property type="term" value="C:nucleolus"/>
    <property type="evidence" value="ECO:0007669"/>
    <property type="project" value="TreeGrafter"/>
</dbReference>
<feature type="compositionally biased region" description="Basic residues" evidence="1">
    <location>
        <begin position="1"/>
        <end position="12"/>
    </location>
</feature>
<feature type="compositionally biased region" description="Basic residues" evidence="1">
    <location>
        <begin position="132"/>
        <end position="147"/>
    </location>
</feature>
<sequence length="890" mass="98520">MAKTRISNKRLASKATRGVNLSGPYNIQHHTKKQQSINDKLTHLKSLGINGKAARKMAKTGRKMNTKRAIFNKGTLGGSTGGGGGKPNTYSRKPKEVKLPSTSPTYSETPWFKPNFKTHNEGGIDVNTPIKIRGKGGKKSPSSRRNKNASQVLPGSFYDISDQSITALNTELLLFAKYIRLSNKEIKARNGVVDYITDLSQTLWGEEVKVQPFGSFATLDVCTFSSDIDLALWNVVEAEEEEDDEIGVEYKFDEGNIVMSESSLMMTMNALKRERVDDWKKAFEEVDKTSLREEEAFADVSPVDNSSTSSSSVPHVDEGHRKATLDSTSLFIIDREAVDVEIDTSDADETPSAENEDKKTIHKLAEKSHHPEDWNHKEVTLQEQKCRGKGLVETTSSGGGGSKSGQKSGQIEREENNADSELEFKLDKKGIEDFGGDDVSVQSEVKTKREVIEIDSSDDDESIDKMDSFHRRNHASKMGRTPAFSDPRQKGVIQLSSDSDSDWAPPNQNTIGSSRESTDNDEDAFEVNLSTNKVDYAASAASRKTIGPSGESRKKVLKALALMGKRLRKAPFSRNIHVRKHARVPIICMTTRSGFDTDIALGGHNGTDTSHYVRKLVDKYGKNSFATVVLFLKILLQQADLDKPFSGGLGSYRLYVLVANHFNMHTSLGGGDSAAEMMVSFFFRYSTPTKSNNKARSYLCTANPICSEGGEADLGPVDVKPITQLFQLCYQRIMDRLGEYKDKASSKSILAAMVDSVQVKRERIMILNKSKGFNDKPTVIPLLHPGKVSISAKRMGHTFSKSKLKQDVSKSTEATSNSSTSKRKSRISPKRSPRGALIPKFRPDAQIKSNGANGIIERGQKNRKNKKKQRRDQALGDFCRLNSLRSSKMR</sequence>
<dbReference type="Gene3D" id="1.10.1410.10">
    <property type="match status" value="1"/>
</dbReference>
<dbReference type="InterPro" id="IPR043519">
    <property type="entry name" value="NT_sf"/>
</dbReference>
<dbReference type="PANTHER" id="PTHR23092:SF15">
    <property type="entry name" value="INACTIVE NON-CANONICAL POLY(A) RNA POLYMERASE PROTEIN TRF4-2-RELATED"/>
    <property type="match status" value="1"/>
</dbReference>
<dbReference type="GO" id="GO:0031123">
    <property type="term" value="P:RNA 3'-end processing"/>
    <property type="evidence" value="ECO:0007669"/>
    <property type="project" value="TreeGrafter"/>
</dbReference>
<dbReference type="GO" id="GO:0003729">
    <property type="term" value="F:mRNA binding"/>
    <property type="evidence" value="ECO:0007669"/>
    <property type="project" value="TreeGrafter"/>
</dbReference>
<feature type="region of interest" description="Disordered" evidence="1">
    <location>
        <begin position="366"/>
        <end position="421"/>
    </location>
</feature>
<dbReference type="AlphaFoldDB" id="A0A7S3Q6E9"/>
<feature type="region of interest" description="Disordered" evidence="1">
    <location>
        <begin position="475"/>
        <end position="522"/>
    </location>
</feature>
<dbReference type="SUPFAM" id="SSF81301">
    <property type="entry name" value="Nucleotidyltransferase"/>
    <property type="match status" value="2"/>
</dbReference>
<evidence type="ECO:0000256" key="1">
    <source>
        <dbReference type="SAM" id="MobiDB-lite"/>
    </source>
</evidence>
<dbReference type="InterPro" id="IPR045862">
    <property type="entry name" value="Trf4-like"/>
</dbReference>
<feature type="compositionally biased region" description="Basic and acidic residues" evidence="1">
    <location>
        <begin position="410"/>
        <end position="421"/>
    </location>
</feature>
<feature type="compositionally biased region" description="Low complexity" evidence="1">
    <location>
        <begin position="299"/>
        <end position="314"/>
    </location>
</feature>
<name>A0A7S3Q6E9_9STRA</name>
<dbReference type="SUPFAM" id="SSF81631">
    <property type="entry name" value="PAP/OAS1 substrate-binding domain"/>
    <property type="match status" value="1"/>
</dbReference>
<feature type="compositionally biased region" description="Basic residues" evidence="1">
    <location>
        <begin position="861"/>
        <end position="870"/>
    </location>
</feature>
<evidence type="ECO:0008006" key="3">
    <source>
        <dbReference type="Google" id="ProtNLM"/>
    </source>
</evidence>
<proteinExistence type="predicted"/>
<dbReference type="GO" id="GO:0031499">
    <property type="term" value="C:TRAMP complex"/>
    <property type="evidence" value="ECO:0007669"/>
    <property type="project" value="TreeGrafter"/>
</dbReference>
<organism evidence="2">
    <name type="scientific">Chaetoceros debilis</name>
    <dbReference type="NCBI Taxonomy" id="122233"/>
    <lineage>
        <taxon>Eukaryota</taxon>
        <taxon>Sar</taxon>
        <taxon>Stramenopiles</taxon>
        <taxon>Ochrophyta</taxon>
        <taxon>Bacillariophyta</taxon>
        <taxon>Coscinodiscophyceae</taxon>
        <taxon>Chaetocerotophycidae</taxon>
        <taxon>Chaetocerotales</taxon>
        <taxon>Chaetocerotaceae</taxon>
        <taxon>Chaetoceros</taxon>
    </lineage>
</organism>
<dbReference type="GO" id="GO:1990817">
    <property type="term" value="F:poly(A) RNA polymerase activity"/>
    <property type="evidence" value="ECO:0007669"/>
    <property type="project" value="InterPro"/>
</dbReference>
<feature type="compositionally biased region" description="Basic residues" evidence="1">
    <location>
        <begin position="794"/>
        <end position="803"/>
    </location>
</feature>
<accession>A0A7S3Q6E9</accession>
<feature type="region of interest" description="Disordered" evidence="1">
    <location>
        <begin position="70"/>
        <end position="150"/>
    </location>
</feature>
<gene>
    <name evidence="2" type="ORF">CDEB00056_LOCUS12252</name>
</gene>